<gene>
    <name evidence="5" type="ORF">GHC57_08400</name>
</gene>
<dbReference type="InterPro" id="IPR000700">
    <property type="entry name" value="PAS-assoc_C"/>
</dbReference>
<dbReference type="SMART" id="SM00086">
    <property type="entry name" value="PAC"/>
    <property type="match status" value="3"/>
</dbReference>
<dbReference type="FunFam" id="3.30.70.270:FF:000001">
    <property type="entry name" value="Diguanylate cyclase domain protein"/>
    <property type="match status" value="1"/>
</dbReference>
<dbReference type="Gene3D" id="3.30.70.270">
    <property type="match status" value="1"/>
</dbReference>
<dbReference type="InterPro" id="IPR013656">
    <property type="entry name" value="PAS_4"/>
</dbReference>
<dbReference type="Pfam" id="PF13188">
    <property type="entry name" value="PAS_8"/>
    <property type="match status" value="1"/>
</dbReference>
<dbReference type="CDD" id="cd01948">
    <property type="entry name" value="EAL"/>
    <property type="match status" value="1"/>
</dbReference>
<feature type="domain" description="EAL" evidence="3">
    <location>
        <begin position="713"/>
        <end position="967"/>
    </location>
</feature>
<dbReference type="PANTHER" id="PTHR44757">
    <property type="entry name" value="DIGUANYLATE CYCLASE DGCP"/>
    <property type="match status" value="1"/>
</dbReference>
<dbReference type="SMART" id="SM00267">
    <property type="entry name" value="GGDEF"/>
    <property type="match status" value="1"/>
</dbReference>
<feature type="domain" description="PAC" evidence="2">
    <location>
        <begin position="234"/>
        <end position="286"/>
    </location>
</feature>
<dbReference type="EMBL" id="WIVE01000021">
    <property type="protein sequence ID" value="MQX36535.1"/>
    <property type="molecule type" value="Genomic_DNA"/>
</dbReference>
<proteinExistence type="predicted"/>
<name>A0A7X2D4U3_9PROT</name>
<dbReference type="PROSITE" id="PS50112">
    <property type="entry name" value="PAS"/>
    <property type="match status" value="4"/>
</dbReference>
<dbReference type="InterPro" id="IPR035965">
    <property type="entry name" value="PAS-like_dom_sf"/>
</dbReference>
<dbReference type="Gene3D" id="3.20.20.450">
    <property type="entry name" value="EAL domain"/>
    <property type="match status" value="1"/>
</dbReference>
<dbReference type="InterPro" id="IPR000160">
    <property type="entry name" value="GGDEF_dom"/>
</dbReference>
<dbReference type="CDD" id="cd01949">
    <property type="entry name" value="GGDEF"/>
    <property type="match status" value="1"/>
</dbReference>
<dbReference type="CDD" id="cd00130">
    <property type="entry name" value="PAS"/>
    <property type="match status" value="4"/>
</dbReference>
<feature type="domain" description="PAS" evidence="1">
    <location>
        <begin position="144"/>
        <end position="188"/>
    </location>
</feature>
<dbReference type="SUPFAM" id="SSF55785">
    <property type="entry name" value="PYP-like sensor domain (PAS domain)"/>
    <property type="match status" value="4"/>
</dbReference>
<dbReference type="PROSITE" id="PS50887">
    <property type="entry name" value="GGDEF"/>
    <property type="match status" value="1"/>
</dbReference>
<dbReference type="InterPro" id="IPR001633">
    <property type="entry name" value="EAL_dom"/>
</dbReference>
<dbReference type="SMART" id="SM00091">
    <property type="entry name" value="PAS"/>
    <property type="match status" value="4"/>
</dbReference>
<feature type="domain" description="PAS" evidence="1">
    <location>
        <begin position="1"/>
        <end position="73"/>
    </location>
</feature>
<dbReference type="InterPro" id="IPR000014">
    <property type="entry name" value="PAS"/>
</dbReference>
<dbReference type="Pfam" id="PF00990">
    <property type="entry name" value="GGDEF"/>
    <property type="match status" value="1"/>
</dbReference>
<feature type="domain" description="GGDEF" evidence="4">
    <location>
        <begin position="571"/>
        <end position="704"/>
    </location>
</feature>
<dbReference type="AlphaFoldDB" id="A0A7X2D4U3"/>
<accession>A0A7X2D4U3</accession>
<dbReference type="PROSITE" id="PS50883">
    <property type="entry name" value="EAL"/>
    <property type="match status" value="1"/>
</dbReference>
<dbReference type="InterPro" id="IPR035919">
    <property type="entry name" value="EAL_sf"/>
</dbReference>
<feature type="domain" description="PAS" evidence="1">
    <location>
        <begin position="312"/>
        <end position="371"/>
    </location>
</feature>
<dbReference type="Pfam" id="PF00563">
    <property type="entry name" value="EAL"/>
    <property type="match status" value="1"/>
</dbReference>
<comment type="caution">
    <text evidence="5">The sequence shown here is derived from an EMBL/GenBank/DDBJ whole genome shotgun (WGS) entry which is preliminary data.</text>
</comment>
<dbReference type="InterPro" id="IPR052155">
    <property type="entry name" value="Biofilm_reg_signaling"/>
</dbReference>
<dbReference type="Proteomes" id="UP000434582">
    <property type="component" value="Unassembled WGS sequence"/>
</dbReference>
<dbReference type="PANTHER" id="PTHR44757:SF2">
    <property type="entry name" value="BIOFILM ARCHITECTURE MAINTENANCE PROTEIN MBAA"/>
    <property type="match status" value="1"/>
</dbReference>
<evidence type="ECO:0000313" key="5">
    <source>
        <dbReference type="EMBL" id="MQX36535.1"/>
    </source>
</evidence>
<reference evidence="5 6" key="1">
    <citation type="submission" date="2019-10" db="EMBL/GenBank/DDBJ databases">
        <title>Draft whole-genome sequence of the purple nonsulfur photosynthetic bacterium Roseospira navarrensis DSM 15114.</title>
        <authorList>
            <person name="Kyndt J.A."/>
            <person name="Meyer T.E."/>
        </authorList>
    </citation>
    <scope>NUCLEOTIDE SEQUENCE [LARGE SCALE GENOMIC DNA]</scope>
    <source>
        <strain evidence="5 6">DSM 15114</strain>
    </source>
</reference>
<sequence length="978" mass="109087">MYRHQISLIGRLPIAAFVLDVHHRVVHWNQACAELTGVPPDTVAGTRDHRRVFHPEARPLLADLVLAEAAGTGITPVFPDTHWPSSIPGAYDSEGYYPALPQGGRWLSGAAAPLHDDAGALVGAVQTLVDITAHKIPAMEREASQRLLTEIIQGNPVPTFVIDAEHRVTHWNRACEIIMGIPAEEMIGTRDQWRAFYGHPRPVMADLILDQARCADYDRYYGRYTASSFIEGAFEAEDYFPHFPGGGRWLFFTAAPLHGLDGELIGAIETLQDTTERRRAQEAQAESQRLLAEEKYKTLFNEMINGFALHEIILDDAGHPVDYRFLAVNPAFEAMTGLRADDLIGRCVREVLPGTERAWIERYGRVALTGEPDAFEMHSQDIDKAFEVRAFRPAPGQFAVTFQDVTDRKKAEVRLQLLASVFENTQEGIVITDPDNVILEVNDAFVRITGYHRDELVGRTPSLLKSGHHGPEFYSAMWMALREEGLWRGEVWNRRKCGEVFPEQLTISAVLDGCGHPSHYVGVGVDITAVKRHEAELDRIAHYDALTGLPNRVLLNDRLKLSLARAQREHSVLAVCFLDVDGFKPVNDTHGHGAGDELLVELADRFRDALRGNDTVARLGGDEFIILLADLQDQTACIRILQRILATVSRPFSIEGHQVTVTASIGVTLYPARATDTDTLLRQADQAMYKSKQLGKNTYFFYDDNQDAVIVEQQRMIKRIQRALTDDELVVHYQPKVNMRTGRVVGAEALVRWHHPERGLLPPGEFLPLIEDQDVMVALGDWVIGEVLRQMEMWRRIGLDVAVSVNVAPRHLQSANFVTRLEEHLRTAGRLHEFCLEMEITETAAINDLRLITKLIDACRALGVHAALDDFGTGYSSLTYLKLLPVHTLKIDKSFILDMVREAEDHAIVSGVIGLARAFDLTVIAEGVETTEQGVMLLALGCELAQGFGIAPPMPADRFPQWAAQWTPDRAWTGARGG</sequence>
<evidence type="ECO:0000313" key="6">
    <source>
        <dbReference type="Proteomes" id="UP000434582"/>
    </source>
</evidence>
<evidence type="ECO:0000259" key="2">
    <source>
        <dbReference type="PROSITE" id="PS50113"/>
    </source>
</evidence>
<protein>
    <submittedName>
        <fullName evidence="5">EAL domain-containing protein</fullName>
    </submittedName>
</protein>
<evidence type="ECO:0000259" key="4">
    <source>
        <dbReference type="PROSITE" id="PS50887"/>
    </source>
</evidence>
<dbReference type="RefSeq" id="WP_153343131.1">
    <property type="nucleotide sequence ID" value="NZ_WIVE01000021.1"/>
</dbReference>
<dbReference type="Pfam" id="PF13426">
    <property type="entry name" value="PAS_9"/>
    <property type="match status" value="1"/>
</dbReference>
<dbReference type="InterPro" id="IPR043128">
    <property type="entry name" value="Rev_trsase/Diguanyl_cyclase"/>
</dbReference>
<dbReference type="Pfam" id="PF08448">
    <property type="entry name" value="PAS_4"/>
    <property type="match status" value="2"/>
</dbReference>
<feature type="domain" description="PAS" evidence="1">
    <location>
        <begin position="414"/>
        <end position="460"/>
    </location>
</feature>
<dbReference type="GO" id="GO:0003824">
    <property type="term" value="F:catalytic activity"/>
    <property type="evidence" value="ECO:0007669"/>
    <property type="project" value="UniProtKB-ARBA"/>
</dbReference>
<dbReference type="NCBIfam" id="TIGR00254">
    <property type="entry name" value="GGDEF"/>
    <property type="match status" value="1"/>
</dbReference>
<dbReference type="PROSITE" id="PS50113">
    <property type="entry name" value="PAC"/>
    <property type="match status" value="2"/>
</dbReference>
<dbReference type="NCBIfam" id="TIGR00229">
    <property type="entry name" value="sensory_box"/>
    <property type="match status" value="3"/>
</dbReference>
<evidence type="ECO:0000259" key="1">
    <source>
        <dbReference type="PROSITE" id="PS50112"/>
    </source>
</evidence>
<dbReference type="InterPro" id="IPR001610">
    <property type="entry name" value="PAC"/>
</dbReference>
<dbReference type="SUPFAM" id="SSF141868">
    <property type="entry name" value="EAL domain-like"/>
    <property type="match status" value="1"/>
</dbReference>
<dbReference type="SMART" id="SM00052">
    <property type="entry name" value="EAL"/>
    <property type="match status" value="1"/>
</dbReference>
<dbReference type="SUPFAM" id="SSF55073">
    <property type="entry name" value="Nucleotide cyclase"/>
    <property type="match status" value="1"/>
</dbReference>
<keyword evidence="6" id="KW-1185">Reference proteome</keyword>
<feature type="domain" description="PAC" evidence="2">
    <location>
        <begin position="487"/>
        <end position="539"/>
    </location>
</feature>
<dbReference type="InterPro" id="IPR029787">
    <property type="entry name" value="Nucleotide_cyclase"/>
</dbReference>
<dbReference type="Gene3D" id="3.30.450.20">
    <property type="entry name" value="PAS domain"/>
    <property type="match status" value="4"/>
</dbReference>
<dbReference type="OrthoDB" id="7251575at2"/>
<evidence type="ECO:0000259" key="3">
    <source>
        <dbReference type="PROSITE" id="PS50883"/>
    </source>
</evidence>
<organism evidence="5 6">
    <name type="scientific">Roseospira navarrensis</name>
    <dbReference type="NCBI Taxonomy" id="140058"/>
    <lineage>
        <taxon>Bacteria</taxon>
        <taxon>Pseudomonadati</taxon>
        <taxon>Pseudomonadota</taxon>
        <taxon>Alphaproteobacteria</taxon>
        <taxon>Rhodospirillales</taxon>
        <taxon>Rhodospirillaceae</taxon>
        <taxon>Roseospira</taxon>
    </lineage>
</organism>